<keyword evidence="2 10" id="KW-0963">Cytoplasm</keyword>
<proteinExistence type="inferred from homology"/>
<dbReference type="PANTHER" id="PTHR30100">
    <property type="entry name" value="FATTY ACID/PHOSPHOLIPID SYNTHESIS PROTEIN PLSX"/>
    <property type="match status" value="1"/>
</dbReference>
<dbReference type="InterPro" id="IPR003664">
    <property type="entry name" value="FA_synthesis"/>
</dbReference>
<dbReference type="UniPathway" id="UPA00085"/>
<evidence type="ECO:0000256" key="3">
    <source>
        <dbReference type="ARBA" id="ARBA00022516"/>
    </source>
</evidence>
<keyword evidence="11" id="KW-0012">Acyltransferase</keyword>
<evidence type="ECO:0000256" key="10">
    <source>
        <dbReference type="HAMAP-Rule" id="MF_00019"/>
    </source>
</evidence>
<protein>
    <recommendedName>
        <fullName evidence="8 10">Phosphate acyltransferase</fullName>
        <ecNumber evidence="8 10">2.3.1.274</ecNumber>
    </recommendedName>
    <alternativeName>
        <fullName evidence="10">Acyl-ACP phosphotransacylase</fullName>
    </alternativeName>
    <alternativeName>
        <fullName evidence="10">Acyl-[acyl-carrier-protein]--phosphate acyltransferase</fullName>
    </alternativeName>
    <alternativeName>
        <fullName evidence="10">Phosphate-acyl-ACP acyltransferase</fullName>
    </alternativeName>
</protein>
<comment type="catalytic activity">
    <reaction evidence="1 10">
        <text>a fatty acyl-[ACP] + phosphate = an acyl phosphate + holo-[ACP]</text>
        <dbReference type="Rhea" id="RHEA:42292"/>
        <dbReference type="Rhea" id="RHEA-COMP:9685"/>
        <dbReference type="Rhea" id="RHEA-COMP:14125"/>
        <dbReference type="ChEBI" id="CHEBI:43474"/>
        <dbReference type="ChEBI" id="CHEBI:59918"/>
        <dbReference type="ChEBI" id="CHEBI:64479"/>
        <dbReference type="ChEBI" id="CHEBI:138651"/>
        <dbReference type="EC" id="2.3.1.274"/>
    </reaction>
</comment>
<evidence type="ECO:0000256" key="9">
    <source>
        <dbReference type="ARBA" id="ARBA00046608"/>
    </source>
</evidence>
<comment type="function">
    <text evidence="10">Catalyzes the reversible formation of acyl-phosphate (acyl-PO(4)) from acyl-[acyl-carrier-protein] (acyl-ACP). This enzyme utilizes acyl-ACP as fatty acyl donor, but not acyl-CoA.</text>
</comment>
<dbReference type="PIRSF" id="PIRSF002465">
    <property type="entry name" value="Phsphlp_syn_PlsX"/>
    <property type="match status" value="1"/>
</dbReference>
<keyword evidence="12" id="KW-1185">Reference proteome</keyword>
<keyword evidence="6 10" id="KW-0594">Phospholipid biosynthesis</keyword>
<comment type="caution">
    <text evidence="11">The sequence shown here is derived from an EMBL/GenBank/DDBJ whole genome shotgun (WGS) entry which is preliminary data.</text>
</comment>
<dbReference type="Pfam" id="PF02504">
    <property type="entry name" value="FA_synthesis"/>
    <property type="match status" value="1"/>
</dbReference>
<dbReference type="HAMAP" id="MF_00019">
    <property type="entry name" value="PlsX"/>
    <property type="match status" value="1"/>
</dbReference>
<name>A0A8J2FXE9_9BACT</name>
<dbReference type="EC" id="2.3.1.274" evidence="8 10"/>
<evidence type="ECO:0000313" key="11">
    <source>
        <dbReference type="EMBL" id="CAF0704964.1"/>
    </source>
</evidence>
<keyword evidence="7 10" id="KW-1208">Phospholipid metabolism</keyword>
<dbReference type="GO" id="GO:0005737">
    <property type="term" value="C:cytoplasm"/>
    <property type="evidence" value="ECO:0007669"/>
    <property type="project" value="UniProtKB-SubCell"/>
</dbReference>
<evidence type="ECO:0000256" key="2">
    <source>
        <dbReference type="ARBA" id="ARBA00022490"/>
    </source>
</evidence>
<dbReference type="RefSeq" id="WP_174582583.1">
    <property type="nucleotide sequence ID" value="NZ_CAJNOB010000070.1"/>
</dbReference>
<comment type="pathway">
    <text evidence="10">Lipid metabolism; phospholipid metabolism.</text>
</comment>
<evidence type="ECO:0000256" key="5">
    <source>
        <dbReference type="ARBA" id="ARBA00023098"/>
    </source>
</evidence>
<accession>A0A8J2FXE9</accession>
<dbReference type="GO" id="GO:0006633">
    <property type="term" value="P:fatty acid biosynthetic process"/>
    <property type="evidence" value="ECO:0007669"/>
    <property type="project" value="UniProtKB-UniRule"/>
</dbReference>
<dbReference type="PANTHER" id="PTHR30100:SF1">
    <property type="entry name" value="PHOSPHATE ACYLTRANSFERASE"/>
    <property type="match status" value="1"/>
</dbReference>
<dbReference type="AlphaFoldDB" id="A0A8J2FXE9"/>
<evidence type="ECO:0000256" key="7">
    <source>
        <dbReference type="ARBA" id="ARBA00023264"/>
    </source>
</evidence>
<evidence type="ECO:0000256" key="8">
    <source>
        <dbReference type="ARBA" id="ARBA00024069"/>
    </source>
</evidence>
<comment type="similarity">
    <text evidence="10">Belongs to the PlsX family.</text>
</comment>
<dbReference type="SUPFAM" id="SSF53659">
    <property type="entry name" value="Isocitrate/Isopropylmalate dehydrogenase-like"/>
    <property type="match status" value="1"/>
</dbReference>
<keyword evidence="3 10" id="KW-0444">Lipid biosynthesis</keyword>
<organism evidence="11 12">
    <name type="scientific">Candidatus Methylacidithermus pantelleriae</name>
    <dbReference type="NCBI Taxonomy" id="2744239"/>
    <lineage>
        <taxon>Bacteria</taxon>
        <taxon>Pseudomonadati</taxon>
        <taxon>Verrucomicrobiota</taxon>
        <taxon>Methylacidiphilae</taxon>
        <taxon>Methylacidiphilales</taxon>
        <taxon>Methylacidiphilaceae</taxon>
        <taxon>Candidatus Methylacidithermus</taxon>
    </lineage>
</organism>
<dbReference type="Gene3D" id="3.40.718.10">
    <property type="entry name" value="Isopropylmalate Dehydrogenase"/>
    <property type="match status" value="1"/>
</dbReference>
<dbReference type="InterPro" id="IPR012281">
    <property type="entry name" value="Phospholipid_synth_PlsX-like"/>
</dbReference>
<reference evidence="11" key="1">
    <citation type="submission" date="2021-02" db="EMBL/GenBank/DDBJ databases">
        <authorList>
            <person name="Cremers G."/>
            <person name="Picone N."/>
        </authorList>
    </citation>
    <scope>NUCLEOTIDE SEQUENCE</scope>
    <source>
        <strain evidence="11">PQ17</strain>
    </source>
</reference>
<comment type="subcellular location">
    <subcellularLocation>
        <location evidence="10">Cytoplasm</location>
    </subcellularLocation>
    <text evidence="10">Associated with the membrane possibly through PlsY.</text>
</comment>
<comment type="subunit">
    <text evidence="9 10">Homodimer. Probably interacts with PlsY.</text>
</comment>
<evidence type="ECO:0000256" key="6">
    <source>
        <dbReference type="ARBA" id="ARBA00023209"/>
    </source>
</evidence>
<evidence type="ECO:0000313" key="12">
    <source>
        <dbReference type="Proteomes" id="UP000663859"/>
    </source>
</evidence>
<evidence type="ECO:0000256" key="1">
    <source>
        <dbReference type="ARBA" id="ARBA00001232"/>
    </source>
</evidence>
<gene>
    <name evidence="10 11" type="primary">plsX</name>
    <name evidence="11" type="ORF">MPNT_80042</name>
</gene>
<keyword evidence="4 10" id="KW-0808">Transferase</keyword>
<sequence length="348" mass="37237">MKIALDAMGGDYAPSSPVAGAVLALQEFPDLELLLVGDQTCLERELHRHSLAPWQDRVQVVHTSQVVAMGESGIESVRRKKDSSISRCVELVKNGAASALVSAGHTGATVAAATIKLRTLPGIDRPGIASVIPAEEHPFVLIDSGANVDAEPAELVAYAFMGSIYAEQILGIVRPRVALLSIGTEDLKGNELTREAFKLLTRSSLNFVGNIEGRDLFQRPVDVVVCDGFVGNVVLKTAEAAARAVMDWLKRELKRNVVRKMGAFLALGAFRTIRRKTDPDEYGGALLLGVNGTCIIAHGASSPKAIKNALRVARDSVKANVNGVIVEEVRKYHEQGHGPRLDVLSPAS</sequence>
<dbReference type="Proteomes" id="UP000663859">
    <property type="component" value="Unassembled WGS sequence"/>
</dbReference>
<dbReference type="EMBL" id="CAJNOB010000070">
    <property type="protein sequence ID" value="CAF0704964.1"/>
    <property type="molecule type" value="Genomic_DNA"/>
</dbReference>
<evidence type="ECO:0000256" key="4">
    <source>
        <dbReference type="ARBA" id="ARBA00022679"/>
    </source>
</evidence>
<dbReference type="NCBIfam" id="TIGR00182">
    <property type="entry name" value="plsX"/>
    <property type="match status" value="1"/>
</dbReference>
<dbReference type="GO" id="GO:0008654">
    <property type="term" value="P:phospholipid biosynthetic process"/>
    <property type="evidence" value="ECO:0007669"/>
    <property type="project" value="UniProtKB-KW"/>
</dbReference>
<keyword evidence="5 10" id="KW-0443">Lipid metabolism</keyword>
<dbReference type="GO" id="GO:0043811">
    <property type="term" value="F:phosphate:acyl-[acyl carrier protein] acyltransferase activity"/>
    <property type="evidence" value="ECO:0007669"/>
    <property type="project" value="UniProtKB-UniRule"/>
</dbReference>